<dbReference type="PANTHER" id="PTHR11712:SF336">
    <property type="entry name" value="3-OXOACYL-[ACYL-CARRIER-PROTEIN] SYNTHASE, MITOCHONDRIAL"/>
    <property type="match status" value="1"/>
</dbReference>
<dbReference type="CDD" id="cd00834">
    <property type="entry name" value="KAS_I_II"/>
    <property type="match status" value="1"/>
</dbReference>
<dbReference type="Pfam" id="PF00109">
    <property type="entry name" value="ketoacyl-synt"/>
    <property type="match status" value="1"/>
</dbReference>
<dbReference type="AlphaFoldDB" id="A0A9Q6ELH9"/>
<evidence type="ECO:0000313" key="5">
    <source>
        <dbReference type="EMBL" id="PHK03760.1"/>
    </source>
</evidence>
<dbReference type="PROSITE" id="PS52004">
    <property type="entry name" value="KS3_2"/>
    <property type="match status" value="1"/>
</dbReference>
<dbReference type="InterPro" id="IPR000794">
    <property type="entry name" value="Beta-ketoacyl_synthase"/>
</dbReference>
<dbReference type="GeneID" id="57096700"/>
<dbReference type="GO" id="GO:0005829">
    <property type="term" value="C:cytosol"/>
    <property type="evidence" value="ECO:0007669"/>
    <property type="project" value="TreeGrafter"/>
</dbReference>
<comment type="similarity">
    <text evidence="1 3">Belongs to the thiolase-like superfamily. Beta-ketoacyl-ACP synthases family.</text>
</comment>
<comment type="caution">
    <text evidence="5">The sequence shown here is derived from an EMBL/GenBank/DDBJ whole genome shotgun (WGS) entry which is preliminary data.</text>
</comment>
<dbReference type="Pfam" id="PF02801">
    <property type="entry name" value="Ketoacyl-synt_C"/>
    <property type="match status" value="1"/>
</dbReference>
<evidence type="ECO:0000256" key="3">
    <source>
        <dbReference type="RuleBase" id="RU003694"/>
    </source>
</evidence>
<evidence type="ECO:0000256" key="1">
    <source>
        <dbReference type="ARBA" id="ARBA00008467"/>
    </source>
</evidence>
<dbReference type="SUPFAM" id="SSF53901">
    <property type="entry name" value="Thiolase-like"/>
    <property type="match status" value="2"/>
</dbReference>
<dbReference type="RefSeq" id="WP_099066638.1">
    <property type="nucleotide sequence ID" value="NZ_LAHD01000033.1"/>
</dbReference>
<evidence type="ECO:0000259" key="4">
    <source>
        <dbReference type="PROSITE" id="PS52004"/>
    </source>
</evidence>
<dbReference type="GO" id="GO:0006633">
    <property type="term" value="P:fatty acid biosynthetic process"/>
    <property type="evidence" value="ECO:0007669"/>
    <property type="project" value="TreeGrafter"/>
</dbReference>
<dbReference type="NCBIfam" id="NF005490">
    <property type="entry name" value="PRK07103.1"/>
    <property type="match status" value="1"/>
</dbReference>
<evidence type="ECO:0000256" key="2">
    <source>
        <dbReference type="ARBA" id="ARBA00022679"/>
    </source>
</evidence>
<dbReference type="InterPro" id="IPR016039">
    <property type="entry name" value="Thiolase-like"/>
</dbReference>
<dbReference type="PANTHER" id="PTHR11712">
    <property type="entry name" value="POLYKETIDE SYNTHASE-RELATED"/>
    <property type="match status" value="1"/>
</dbReference>
<dbReference type="EMBL" id="LAHD01000033">
    <property type="protein sequence ID" value="PHK03760.1"/>
    <property type="molecule type" value="Genomic_DNA"/>
</dbReference>
<name>A0A9Q6ELH9_NOSLI</name>
<feature type="domain" description="Ketosynthase family 3 (KS3)" evidence="4">
    <location>
        <begin position="6"/>
        <end position="410"/>
    </location>
</feature>
<proteinExistence type="inferred from homology"/>
<dbReference type="Proteomes" id="UP000222310">
    <property type="component" value="Unassembled WGS sequence"/>
</dbReference>
<evidence type="ECO:0000313" key="6">
    <source>
        <dbReference type="Proteomes" id="UP000222310"/>
    </source>
</evidence>
<protein>
    <submittedName>
        <fullName evidence="5">Polyketide beta-ketoacyl:ACP synthase</fullName>
    </submittedName>
</protein>
<reference evidence="5 6" key="1">
    <citation type="submission" date="2015-02" db="EMBL/GenBank/DDBJ databases">
        <title>Nostoc linckia genome annotation.</title>
        <authorList>
            <person name="Zhou Z."/>
        </authorList>
    </citation>
    <scope>NUCLEOTIDE SEQUENCE [LARGE SCALE GENOMIC DNA]</scope>
    <source>
        <strain evidence="6">z8</strain>
    </source>
</reference>
<gene>
    <name evidence="5" type="ORF">VF08_13890</name>
</gene>
<dbReference type="InterPro" id="IPR014030">
    <property type="entry name" value="Ketoacyl_synth_N"/>
</dbReference>
<keyword evidence="2 3" id="KW-0808">Transferase</keyword>
<dbReference type="Gene3D" id="3.40.47.10">
    <property type="match status" value="2"/>
</dbReference>
<dbReference type="GO" id="GO:0004315">
    <property type="term" value="F:3-oxoacyl-[acyl-carrier-protein] synthase activity"/>
    <property type="evidence" value="ECO:0007669"/>
    <property type="project" value="TreeGrafter"/>
</dbReference>
<dbReference type="SMART" id="SM00825">
    <property type="entry name" value="PKS_KS"/>
    <property type="match status" value="1"/>
</dbReference>
<accession>A0A9Q6ELH9</accession>
<dbReference type="InterPro" id="IPR014031">
    <property type="entry name" value="Ketoacyl_synth_C"/>
</dbReference>
<organism evidence="5 6">
    <name type="scientific">Nostoc linckia z8</name>
    <dbReference type="NCBI Taxonomy" id="1628746"/>
    <lineage>
        <taxon>Bacteria</taxon>
        <taxon>Bacillati</taxon>
        <taxon>Cyanobacteriota</taxon>
        <taxon>Cyanophyceae</taxon>
        <taxon>Nostocales</taxon>
        <taxon>Nostocaceae</taxon>
        <taxon>Nostoc</taxon>
    </lineage>
</organism>
<sequence length="411" mass="44090">MRNISLAKILITGVGVTTAIAQGKVNFLEAILAGKSAFAELNRPGRKIVDGNLRLLGCEIDNLIIPDRIAERDLRTASWSAQVGVATLDEAWRDARLDDVDPCRIGLIVGGSNFQQRELVLIQEKYADRTHFLRPSYGTTFLDSDICGLCTQYFPVKGFAHTVGGASASGQLAVIEASEAVASGRVDVCIAMGALMDLSHWECRGLRAMGAMGSNRYANEPSLASRPFDLHRDGFIFGESCGVVVIEKEDTATRSGVSPYAKVLGWATRMDGNRNPNPSQSGEVSVIWESLARSGLSPPAIDYINPHGSGSIVGDDTEISAIREAGLSHAYINTTKSLIGHGLSAAGAVEVVTTVLQMRAGMLHPSLNLESPIDSTFNWVREKSVQHHIEYAIALSMGFGGLNTALCLGRY</sequence>
<dbReference type="InterPro" id="IPR020841">
    <property type="entry name" value="PKS_Beta-ketoAc_synthase_dom"/>
</dbReference>